<sequence>MRQNIHPTAIIEDGATLGDNISIGAFSYISSKVIIGDNTTILSHTLIEGNTTIGKNNRIFSHCVIGSIPQDLKFDGGDVKLIIGDNNTIREFAFINTGTVAGGSVTRIGNNNLLMGYVHIGHDIQIGNRCIIANATNLGGHIEIGDFVVIGAMSAIHQFVKLGDYSMLAGASALTQDLPPYCMAEGNRASLRGLNLVGLRRNISRDSIDILKKAYRELFENGNPIKDIADSLIKNNNNFEVINISKFIQNSKRGIPYKRKNNV</sequence>
<protein>
    <submittedName>
        <fullName evidence="8">Acyl-[acyl-carrier-protein]--UDP-N-acetylglucosamine O-acyltransferase</fullName>
        <ecNumber evidence="8">2.3.1.129</ecNumber>
    </submittedName>
</protein>
<keyword evidence="6 8" id="KW-0012">Acyltransferase</keyword>
<evidence type="ECO:0000256" key="4">
    <source>
        <dbReference type="ARBA" id="ARBA00022679"/>
    </source>
</evidence>
<keyword evidence="2" id="KW-0444">Lipid biosynthesis</keyword>
<dbReference type="GO" id="GO:0016020">
    <property type="term" value="C:membrane"/>
    <property type="evidence" value="ECO:0007669"/>
    <property type="project" value="GOC"/>
</dbReference>
<dbReference type="EC" id="2.3.1.129" evidence="8"/>
<dbReference type="SUPFAM" id="SSF51161">
    <property type="entry name" value="Trimeric LpxA-like enzymes"/>
    <property type="match status" value="1"/>
</dbReference>
<dbReference type="Pfam" id="PF00132">
    <property type="entry name" value="Hexapep"/>
    <property type="match status" value="1"/>
</dbReference>
<accession>A0A1W1BTK1</accession>
<dbReference type="InterPro" id="IPR018357">
    <property type="entry name" value="Hexapep_transf_CS"/>
</dbReference>
<dbReference type="InterPro" id="IPR001451">
    <property type="entry name" value="Hexapep"/>
</dbReference>
<keyword evidence="5" id="KW-0443">Lipid metabolism</keyword>
<keyword evidence="1" id="KW-0963">Cytoplasm</keyword>
<dbReference type="InterPro" id="IPR011004">
    <property type="entry name" value="Trimer_LpxA-like_sf"/>
</dbReference>
<feature type="domain" description="UDP N-acetylglucosamine O-acyltransferase C-terminal" evidence="7">
    <location>
        <begin position="177"/>
        <end position="255"/>
    </location>
</feature>
<dbReference type="Gene3D" id="2.160.10.10">
    <property type="entry name" value="Hexapeptide repeat proteins"/>
    <property type="match status" value="1"/>
</dbReference>
<dbReference type="PIRSF" id="PIRSF000456">
    <property type="entry name" value="UDP-GlcNAc_acltr"/>
    <property type="match status" value="1"/>
</dbReference>
<evidence type="ECO:0000256" key="1">
    <source>
        <dbReference type="ARBA" id="ARBA00022490"/>
    </source>
</evidence>
<evidence type="ECO:0000313" key="8">
    <source>
        <dbReference type="EMBL" id="SFV56920.1"/>
    </source>
</evidence>
<dbReference type="NCBIfam" id="TIGR01852">
    <property type="entry name" value="lipid_A_lpxA"/>
    <property type="match status" value="1"/>
</dbReference>
<dbReference type="PANTHER" id="PTHR43480">
    <property type="entry name" value="ACYL-[ACYL-CARRIER-PROTEIN]--UDP-N-ACETYLGLUCOSAMINE O-ACYLTRANSFERASE"/>
    <property type="match status" value="1"/>
</dbReference>
<name>A0A1W1BTK1_9ZZZZ</name>
<proteinExistence type="inferred from homology"/>
<dbReference type="GO" id="GO:0009245">
    <property type="term" value="P:lipid A biosynthetic process"/>
    <property type="evidence" value="ECO:0007669"/>
    <property type="project" value="UniProtKB-KW"/>
</dbReference>
<gene>
    <name evidence="8" type="ORF">MNB_SV-9-465</name>
</gene>
<dbReference type="NCBIfam" id="NF003657">
    <property type="entry name" value="PRK05289.1"/>
    <property type="match status" value="1"/>
</dbReference>
<dbReference type="InterPro" id="IPR010137">
    <property type="entry name" value="Lipid_A_LpxA"/>
</dbReference>
<dbReference type="EMBL" id="FPHG01000031">
    <property type="protein sequence ID" value="SFV56920.1"/>
    <property type="molecule type" value="Genomic_DNA"/>
</dbReference>
<evidence type="ECO:0000259" key="7">
    <source>
        <dbReference type="Pfam" id="PF13720"/>
    </source>
</evidence>
<evidence type="ECO:0000256" key="2">
    <source>
        <dbReference type="ARBA" id="ARBA00022516"/>
    </source>
</evidence>
<evidence type="ECO:0000256" key="6">
    <source>
        <dbReference type="ARBA" id="ARBA00023315"/>
    </source>
</evidence>
<dbReference type="HAMAP" id="MF_00387">
    <property type="entry name" value="LpxA"/>
    <property type="match status" value="1"/>
</dbReference>
<dbReference type="Gene3D" id="1.20.1180.10">
    <property type="entry name" value="Udp N-acetylglucosamine O-acyltransferase, C-terminal domain"/>
    <property type="match status" value="1"/>
</dbReference>
<evidence type="ECO:0000256" key="3">
    <source>
        <dbReference type="ARBA" id="ARBA00022556"/>
    </source>
</evidence>
<dbReference type="GO" id="GO:0008780">
    <property type="term" value="F:acyl-[acyl-carrier-protein]-UDP-N-acetylglucosamine O-acyltransferase activity"/>
    <property type="evidence" value="ECO:0007669"/>
    <property type="project" value="UniProtKB-EC"/>
</dbReference>
<dbReference type="InterPro" id="IPR037157">
    <property type="entry name" value="Acetyltransf_C_sf"/>
</dbReference>
<dbReference type="PANTHER" id="PTHR43480:SF1">
    <property type="entry name" value="ACYL-[ACYL-CARRIER-PROTEIN]--UDP-N-ACETYLGLUCOSAMINE O-ACYLTRANSFERASE, MITOCHONDRIAL-RELATED"/>
    <property type="match status" value="1"/>
</dbReference>
<evidence type="ECO:0000256" key="5">
    <source>
        <dbReference type="ARBA" id="ARBA00023098"/>
    </source>
</evidence>
<dbReference type="AlphaFoldDB" id="A0A1W1BTK1"/>
<dbReference type="InterPro" id="IPR029098">
    <property type="entry name" value="Acetyltransf_C"/>
</dbReference>
<dbReference type="Pfam" id="PF13720">
    <property type="entry name" value="Acetyltransf_11"/>
    <property type="match status" value="1"/>
</dbReference>
<keyword evidence="3" id="KW-0441">Lipid A biosynthesis</keyword>
<keyword evidence="4 8" id="KW-0808">Transferase</keyword>
<organism evidence="8">
    <name type="scientific">hydrothermal vent metagenome</name>
    <dbReference type="NCBI Taxonomy" id="652676"/>
    <lineage>
        <taxon>unclassified sequences</taxon>
        <taxon>metagenomes</taxon>
        <taxon>ecological metagenomes</taxon>
    </lineage>
</organism>
<dbReference type="PROSITE" id="PS00101">
    <property type="entry name" value="HEXAPEP_TRANSFERASES"/>
    <property type="match status" value="1"/>
</dbReference>
<reference evidence="8" key="1">
    <citation type="submission" date="2016-10" db="EMBL/GenBank/DDBJ databases">
        <authorList>
            <person name="de Groot N.N."/>
        </authorList>
    </citation>
    <scope>NUCLEOTIDE SEQUENCE</scope>
</reference>
<dbReference type="CDD" id="cd03351">
    <property type="entry name" value="LbH_UDP-GlcNAc_AT"/>
    <property type="match status" value="1"/>
</dbReference>